<dbReference type="Gene3D" id="1.10.10.10">
    <property type="entry name" value="Winged helix-like DNA-binding domain superfamily/Winged helix DNA-binding domain"/>
    <property type="match status" value="1"/>
</dbReference>
<name>A0ABY1S6I7_CALBS</name>
<keyword evidence="3" id="KW-0804">Transcription</keyword>
<evidence type="ECO:0000256" key="3">
    <source>
        <dbReference type="ARBA" id="ARBA00023163"/>
    </source>
</evidence>
<evidence type="ECO:0000313" key="6">
    <source>
        <dbReference type="Proteomes" id="UP000196803"/>
    </source>
</evidence>
<gene>
    <name evidence="5" type="ORF">SAMN05216240_0801</name>
</gene>
<reference evidence="5 6" key="1">
    <citation type="submission" date="2017-05" db="EMBL/GenBank/DDBJ databases">
        <authorList>
            <person name="Varghese N."/>
            <person name="Submissions S."/>
        </authorList>
    </citation>
    <scope>NUCLEOTIDE SEQUENCE [LARGE SCALE GENOMIC DNA]</scope>
    <source>
        <strain evidence="5 6">MACB1020</strain>
    </source>
</reference>
<dbReference type="InterPro" id="IPR036390">
    <property type="entry name" value="WH_DNA-bd_sf"/>
</dbReference>
<sequence length="128" mass="14916">MFEIDWKSRVPIYKQLVERIKELILKEVLKENEQLPSVRSLSKELTINPNTIQKAYQELEREGYIYSIPGKGNFVAPVKSKIKAEKEEKIKSQFKKIVFEAFFIGISKDELIKLIEEIEKELKGGDNS</sequence>
<dbReference type="Proteomes" id="UP000196803">
    <property type="component" value="Unassembled WGS sequence"/>
</dbReference>
<feature type="domain" description="HTH gntR-type" evidence="4">
    <location>
        <begin position="10"/>
        <end position="78"/>
    </location>
</feature>
<keyword evidence="2" id="KW-0238">DNA-binding</keyword>
<dbReference type="SMART" id="SM00345">
    <property type="entry name" value="HTH_GNTR"/>
    <property type="match status" value="1"/>
</dbReference>
<dbReference type="PANTHER" id="PTHR38445">
    <property type="entry name" value="HTH-TYPE TRANSCRIPTIONAL REPRESSOR YTRA"/>
    <property type="match status" value="1"/>
</dbReference>
<accession>A0ABY1S6I7</accession>
<comment type="caution">
    <text evidence="5">The sequence shown here is derived from an EMBL/GenBank/DDBJ whole genome shotgun (WGS) entry which is preliminary data.</text>
</comment>
<dbReference type="GeneID" id="31773600"/>
<organism evidence="5 6">
    <name type="scientific">Caldicellulosiruptor bescii</name>
    <name type="common">Anaerocellum thermophilum</name>
    <dbReference type="NCBI Taxonomy" id="31899"/>
    <lineage>
        <taxon>Bacteria</taxon>
        <taxon>Bacillati</taxon>
        <taxon>Bacillota</taxon>
        <taxon>Bacillota incertae sedis</taxon>
        <taxon>Caldicellulosiruptorales</taxon>
        <taxon>Caldicellulosiruptoraceae</taxon>
        <taxon>Caldicellulosiruptor</taxon>
    </lineage>
</organism>
<evidence type="ECO:0000313" key="5">
    <source>
        <dbReference type="EMBL" id="SMR92064.1"/>
    </source>
</evidence>
<dbReference type="Pfam" id="PF00392">
    <property type="entry name" value="GntR"/>
    <property type="match status" value="1"/>
</dbReference>
<evidence type="ECO:0000259" key="4">
    <source>
        <dbReference type="PROSITE" id="PS50949"/>
    </source>
</evidence>
<proteinExistence type="predicted"/>
<protein>
    <submittedName>
        <fullName evidence="5">GntR family transcriptional regulator</fullName>
    </submittedName>
</protein>
<dbReference type="RefSeq" id="WP_015908580.1">
    <property type="nucleotide sequence ID" value="NZ_FUZJ01000001.1"/>
</dbReference>
<keyword evidence="6" id="KW-1185">Reference proteome</keyword>
<evidence type="ECO:0000256" key="2">
    <source>
        <dbReference type="ARBA" id="ARBA00023125"/>
    </source>
</evidence>
<dbReference type="InterPro" id="IPR036388">
    <property type="entry name" value="WH-like_DNA-bd_sf"/>
</dbReference>
<dbReference type="EMBL" id="FXXC01000001">
    <property type="protein sequence ID" value="SMR92064.1"/>
    <property type="molecule type" value="Genomic_DNA"/>
</dbReference>
<dbReference type="PROSITE" id="PS50949">
    <property type="entry name" value="HTH_GNTR"/>
    <property type="match status" value="1"/>
</dbReference>
<evidence type="ECO:0000256" key="1">
    <source>
        <dbReference type="ARBA" id="ARBA00023015"/>
    </source>
</evidence>
<dbReference type="CDD" id="cd07377">
    <property type="entry name" value="WHTH_GntR"/>
    <property type="match status" value="1"/>
</dbReference>
<dbReference type="InterPro" id="IPR000524">
    <property type="entry name" value="Tscrpt_reg_HTH_GntR"/>
</dbReference>
<keyword evidence="1" id="KW-0805">Transcription regulation</keyword>
<dbReference type="SUPFAM" id="SSF46785">
    <property type="entry name" value="Winged helix' DNA-binding domain"/>
    <property type="match status" value="1"/>
</dbReference>
<dbReference type="PANTHER" id="PTHR38445:SF9">
    <property type="entry name" value="HTH-TYPE TRANSCRIPTIONAL REPRESSOR YTRA"/>
    <property type="match status" value="1"/>
</dbReference>